<organism evidence="1 2">
    <name type="scientific">Pycnoporus cinnabarinus</name>
    <name type="common">Cinnabar-red polypore</name>
    <name type="synonym">Trametes cinnabarina</name>
    <dbReference type="NCBI Taxonomy" id="5643"/>
    <lineage>
        <taxon>Eukaryota</taxon>
        <taxon>Fungi</taxon>
        <taxon>Dikarya</taxon>
        <taxon>Basidiomycota</taxon>
        <taxon>Agaricomycotina</taxon>
        <taxon>Agaricomycetes</taxon>
        <taxon>Polyporales</taxon>
        <taxon>Polyporaceae</taxon>
        <taxon>Trametes</taxon>
    </lineage>
</organism>
<comment type="caution">
    <text evidence="1">The sequence shown here is derived from an EMBL/GenBank/DDBJ whole genome shotgun (WGS) entry which is preliminary data.</text>
</comment>
<evidence type="ECO:0000313" key="1">
    <source>
        <dbReference type="EMBL" id="CDO69244.1"/>
    </source>
</evidence>
<dbReference type="AlphaFoldDB" id="A0A060SAC8"/>
<sequence length="255" mass="28070">MSSLTLQERVAFVQDIELQHPVSVASAHTHGTVAADGSAAVVAGSIVSFVGNIENQMKASFRLSLSDVLNSTLFAQLSANKMADPHNDRISWFGHFKSVLENLGWVVPAWNDEDFHDANSIGSVDQLILRLAQDYLSAGEFALFQTVIDSLKEAKNDSALKLFDSSSKESNKANFRAGVVSDAQSNAMFKIWEYSYHVSQDIDNVLFFDFGSQRASFKAGNCTLILDEDVYTQVRGLVLEKLGENARNLIKTIEI</sequence>
<keyword evidence="2" id="KW-1185">Reference proteome</keyword>
<evidence type="ECO:0000313" key="2">
    <source>
        <dbReference type="Proteomes" id="UP000029665"/>
    </source>
</evidence>
<name>A0A060SAC8_PYCCI</name>
<gene>
    <name evidence="1" type="ORF">BN946_scf185042.g146</name>
</gene>
<accession>A0A060SAC8</accession>
<dbReference type="OrthoDB" id="5983317at2759"/>
<reference evidence="1" key="1">
    <citation type="submission" date="2014-01" db="EMBL/GenBank/DDBJ databases">
        <title>The genome of the white-rot fungus Pycnoporus cinnabarinus: a basidiomycete model with a versatile arsenal for lignocellulosic biomass breakdown.</title>
        <authorList>
            <person name="Levasseur A."/>
            <person name="Lomascolo A."/>
            <person name="Ruiz-Duenas F.J."/>
            <person name="Uzan E."/>
            <person name="Piumi F."/>
            <person name="Kues U."/>
            <person name="Ram A.F.J."/>
            <person name="Murat C."/>
            <person name="Haon M."/>
            <person name="Benoit I."/>
            <person name="Arfi Y."/>
            <person name="Chevret D."/>
            <person name="Drula E."/>
            <person name="Kwon M.J."/>
            <person name="Gouret P."/>
            <person name="Lesage-Meessen L."/>
            <person name="Lombard V."/>
            <person name="Mariette J."/>
            <person name="Noirot C."/>
            <person name="Park J."/>
            <person name="Patyshakuliyeva A."/>
            <person name="Wieneger R.A.B."/>
            <person name="Wosten H.A.B."/>
            <person name="Martin F."/>
            <person name="Coutinho P.M."/>
            <person name="de Vries R."/>
            <person name="Martinez A.T."/>
            <person name="Klopp C."/>
            <person name="Pontarotti P."/>
            <person name="Henrissat B."/>
            <person name="Record E."/>
        </authorList>
    </citation>
    <scope>NUCLEOTIDE SEQUENCE [LARGE SCALE GENOMIC DNA]</scope>
    <source>
        <strain evidence="1">BRFM137</strain>
    </source>
</reference>
<proteinExistence type="predicted"/>
<protein>
    <submittedName>
        <fullName evidence="1">Uncharacterized protein</fullName>
    </submittedName>
</protein>
<dbReference type="EMBL" id="CCBP010000034">
    <property type="protein sequence ID" value="CDO69244.1"/>
    <property type="molecule type" value="Genomic_DNA"/>
</dbReference>
<dbReference type="HOGENOM" id="CLU_087600_1_0_1"/>
<dbReference type="Proteomes" id="UP000029665">
    <property type="component" value="Unassembled WGS sequence"/>
</dbReference>